<reference evidence="2 3" key="1">
    <citation type="submission" date="2016-04" db="EMBL/GenBank/DDBJ databases">
        <title>Evolutionary innovation and constraint leading to complex multicellularity in the Ascomycota.</title>
        <authorList>
            <person name="Cisse O."/>
            <person name="Nguyen A."/>
            <person name="Hewitt D.A."/>
            <person name="Jedd G."/>
            <person name="Stajich J.E."/>
        </authorList>
    </citation>
    <scope>NUCLEOTIDE SEQUENCE [LARGE SCALE GENOMIC DNA]</scope>
    <source>
        <strain evidence="2 3">DAH-3</strain>
    </source>
</reference>
<dbReference type="GO" id="GO:0030490">
    <property type="term" value="P:maturation of SSU-rRNA"/>
    <property type="evidence" value="ECO:0007669"/>
    <property type="project" value="EnsemblFungi"/>
</dbReference>
<keyword evidence="3" id="KW-1185">Reference proteome</keyword>
<comment type="caution">
    <text evidence="2">The sequence shown here is derived from an EMBL/GenBank/DDBJ whole genome shotgun (WGS) entry which is preliminary data.</text>
</comment>
<proteinExistence type="inferred from homology"/>
<dbReference type="GO" id="GO:0016435">
    <property type="term" value="F:rRNA (guanine) methyltransferase activity"/>
    <property type="evidence" value="ECO:0007669"/>
    <property type="project" value="EnsemblFungi"/>
</dbReference>
<dbReference type="GO" id="GO:0046982">
    <property type="term" value="F:protein heterodimerization activity"/>
    <property type="evidence" value="ECO:0007669"/>
    <property type="project" value="InterPro"/>
</dbReference>
<accession>A0A1U7LSN9</accession>
<protein>
    <submittedName>
        <fullName evidence="2">Multifunctional methyltransferase subunit trm112</fullName>
    </submittedName>
</protein>
<dbReference type="Gene3D" id="2.20.25.10">
    <property type="match status" value="1"/>
</dbReference>
<name>A0A1U7LSN9_NEOID</name>
<dbReference type="PANTHER" id="PTHR12773:SF0">
    <property type="entry name" value="MULTIFUNCTIONAL METHYLTRANSFERASE SUBUNIT TRM112-LIKE PROTEIN"/>
    <property type="match status" value="1"/>
</dbReference>
<dbReference type="GO" id="GO:0070476">
    <property type="term" value="P:rRNA (guanine-N7)-methylation"/>
    <property type="evidence" value="ECO:0007669"/>
    <property type="project" value="EnsemblFungi"/>
</dbReference>
<dbReference type="GO" id="GO:0160102">
    <property type="term" value="F:tRNA (guanine(10)-N2)-methyltransferase activity"/>
    <property type="evidence" value="ECO:0007669"/>
    <property type="project" value="EnsemblFungi"/>
</dbReference>
<sequence length="124" mass="14074">MKLLTANFLTCPIKKCSSEPAAFPLRFSDAEIEQLDNKVNPKFILGVLPRIEWTALVTTTRELGFTNLPESKPEGELSDELIRDLHEILVQTHVKSGKMTCRNCERVYEIKEGVANLLITEEEE</sequence>
<dbReference type="GO" id="GO:0008276">
    <property type="term" value="F:protein methyltransferase activity"/>
    <property type="evidence" value="ECO:0007669"/>
    <property type="project" value="EnsemblFungi"/>
</dbReference>
<evidence type="ECO:0000313" key="3">
    <source>
        <dbReference type="Proteomes" id="UP000186594"/>
    </source>
</evidence>
<dbReference type="GO" id="GO:0002098">
    <property type="term" value="P:tRNA wobble uridine modification"/>
    <property type="evidence" value="ECO:0007669"/>
    <property type="project" value="EnsemblFungi"/>
</dbReference>
<dbReference type="AlphaFoldDB" id="A0A1U7LSN9"/>
<keyword evidence="2" id="KW-0808">Transferase</keyword>
<gene>
    <name evidence="2" type="ORF">NEOLI_003200</name>
</gene>
<dbReference type="PANTHER" id="PTHR12773">
    <property type="entry name" value="UPF0315 PROTEIN-RELATED"/>
    <property type="match status" value="1"/>
</dbReference>
<keyword evidence="2" id="KW-0489">Methyltransferase</keyword>
<dbReference type="OMA" id="NMLTSKC"/>
<organism evidence="2 3">
    <name type="scientific">Neolecta irregularis (strain DAH-3)</name>
    <dbReference type="NCBI Taxonomy" id="1198029"/>
    <lineage>
        <taxon>Eukaryota</taxon>
        <taxon>Fungi</taxon>
        <taxon>Dikarya</taxon>
        <taxon>Ascomycota</taxon>
        <taxon>Taphrinomycotina</taxon>
        <taxon>Neolectales</taxon>
        <taxon>Neolectaceae</taxon>
        <taxon>Neolecta</taxon>
    </lineage>
</organism>
<dbReference type="GO" id="GO:0030488">
    <property type="term" value="P:tRNA methylation"/>
    <property type="evidence" value="ECO:0007669"/>
    <property type="project" value="EnsemblFungi"/>
</dbReference>
<evidence type="ECO:0000256" key="1">
    <source>
        <dbReference type="ARBA" id="ARBA00007980"/>
    </source>
</evidence>
<evidence type="ECO:0000313" key="2">
    <source>
        <dbReference type="EMBL" id="OLL25677.1"/>
    </source>
</evidence>
<dbReference type="STRING" id="1198029.A0A1U7LSN9"/>
<dbReference type="GO" id="GO:0000470">
    <property type="term" value="P:maturation of LSU-rRNA"/>
    <property type="evidence" value="ECO:0007669"/>
    <property type="project" value="EnsemblFungi"/>
</dbReference>
<dbReference type="InterPro" id="IPR005651">
    <property type="entry name" value="Trm112-like"/>
</dbReference>
<dbReference type="GO" id="GO:0035657">
    <property type="term" value="C:eRF1 methyltransferase complex"/>
    <property type="evidence" value="ECO:0007669"/>
    <property type="project" value="EnsemblFungi"/>
</dbReference>
<dbReference type="EMBL" id="LXFE01000335">
    <property type="protein sequence ID" value="OLL25677.1"/>
    <property type="molecule type" value="Genomic_DNA"/>
</dbReference>
<dbReference type="Pfam" id="PF03966">
    <property type="entry name" value="Trm112p"/>
    <property type="match status" value="1"/>
</dbReference>
<dbReference type="Proteomes" id="UP000186594">
    <property type="component" value="Unassembled WGS sequence"/>
</dbReference>
<dbReference type="InterPro" id="IPR039127">
    <property type="entry name" value="Trm112"/>
</dbReference>
<dbReference type="OrthoDB" id="2187549at2759"/>
<dbReference type="GO" id="GO:0043528">
    <property type="term" value="C:tRNA (m2G10) methyltransferase complex"/>
    <property type="evidence" value="ECO:0007669"/>
    <property type="project" value="EnsemblFungi"/>
</dbReference>
<comment type="similarity">
    <text evidence="1">Belongs to the TRM112 family.</text>
</comment>